<keyword evidence="5 9" id="KW-0653">Protein transport</keyword>
<keyword evidence="11" id="KW-1185">Reference proteome</keyword>
<dbReference type="InterPro" id="IPR006312">
    <property type="entry name" value="TatA/E"/>
</dbReference>
<dbReference type="Pfam" id="PF02416">
    <property type="entry name" value="TatA_B_E"/>
    <property type="match status" value="1"/>
</dbReference>
<reference evidence="10 11" key="1">
    <citation type="submission" date="2019-03" db="EMBL/GenBank/DDBJ databases">
        <title>Genomic Encyclopedia of Archaeal and Bacterial Type Strains, Phase II (KMG-II): from individual species to whole genera.</title>
        <authorList>
            <person name="Goeker M."/>
        </authorList>
    </citation>
    <scope>NUCLEOTIDE SEQUENCE [LARGE SCALE GENOMIC DNA]</scope>
    <source>
        <strain evidence="10 11">DSM 25233</strain>
    </source>
</reference>
<comment type="function">
    <text evidence="9">Part of the twin-arginine translocation (Tat) system that transports large folded proteins containing a characteristic twin-arginine motif in their signal peptide across membranes. TatA could form the protein-conducting channel of the Tat system.</text>
</comment>
<dbReference type="EMBL" id="SOAY01000010">
    <property type="protein sequence ID" value="TDT46330.1"/>
    <property type="molecule type" value="Genomic_DNA"/>
</dbReference>
<evidence type="ECO:0000256" key="8">
    <source>
        <dbReference type="ARBA" id="ARBA00023136"/>
    </source>
</evidence>
<evidence type="ECO:0000256" key="4">
    <source>
        <dbReference type="ARBA" id="ARBA00022692"/>
    </source>
</evidence>
<sequence length="70" mass="7722">MNSILNYSLMTILSTFLAIGAPQIILVVVVILLLFGGKKIPELMRGLGSGIKEFKDASKEDEKLEENKKD</sequence>
<keyword evidence="6 9" id="KW-1133">Transmembrane helix</keyword>
<dbReference type="GO" id="GO:0008320">
    <property type="term" value="F:protein transmembrane transporter activity"/>
    <property type="evidence" value="ECO:0007669"/>
    <property type="project" value="UniProtKB-UniRule"/>
</dbReference>
<organism evidence="10 11">
    <name type="scientific">Maribacter spongiicola</name>
    <dbReference type="NCBI Taxonomy" id="1206753"/>
    <lineage>
        <taxon>Bacteria</taxon>
        <taxon>Pseudomonadati</taxon>
        <taxon>Bacteroidota</taxon>
        <taxon>Flavobacteriia</taxon>
        <taxon>Flavobacteriales</taxon>
        <taxon>Flavobacteriaceae</taxon>
        <taxon>Maribacter</taxon>
    </lineage>
</organism>
<keyword evidence="2 9" id="KW-0813">Transport</keyword>
<evidence type="ECO:0000256" key="5">
    <source>
        <dbReference type="ARBA" id="ARBA00022927"/>
    </source>
</evidence>
<keyword evidence="4 9" id="KW-0812">Transmembrane</keyword>
<dbReference type="GO" id="GO:0033281">
    <property type="term" value="C:TAT protein transport complex"/>
    <property type="evidence" value="ECO:0007669"/>
    <property type="project" value="UniProtKB-UniRule"/>
</dbReference>
<keyword evidence="8 9" id="KW-0472">Membrane</keyword>
<accession>A0A4R7K5Q0</accession>
<evidence type="ECO:0000256" key="7">
    <source>
        <dbReference type="ARBA" id="ARBA00023010"/>
    </source>
</evidence>
<name>A0A4R7K5Q0_9FLAO</name>
<dbReference type="Gene3D" id="1.20.5.3310">
    <property type="match status" value="1"/>
</dbReference>
<dbReference type="PANTHER" id="PTHR42982">
    <property type="entry name" value="SEC-INDEPENDENT PROTEIN TRANSLOCASE PROTEIN TATA"/>
    <property type="match status" value="1"/>
</dbReference>
<dbReference type="Proteomes" id="UP000294749">
    <property type="component" value="Unassembled WGS sequence"/>
</dbReference>
<keyword evidence="7 9" id="KW-0811">Translocation</keyword>
<comment type="caution">
    <text evidence="10">The sequence shown here is derived from an EMBL/GenBank/DDBJ whole genome shotgun (WGS) entry which is preliminary data.</text>
</comment>
<evidence type="ECO:0000256" key="3">
    <source>
        <dbReference type="ARBA" id="ARBA00022475"/>
    </source>
</evidence>
<gene>
    <name evidence="9" type="primary">tatA</name>
    <name evidence="10" type="ORF">CLV90_0380</name>
</gene>
<evidence type="ECO:0000313" key="10">
    <source>
        <dbReference type="EMBL" id="TDT46330.1"/>
    </source>
</evidence>
<evidence type="ECO:0000256" key="9">
    <source>
        <dbReference type="HAMAP-Rule" id="MF_00236"/>
    </source>
</evidence>
<dbReference type="PANTHER" id="PTHR42982:SF1">
    <property type="entry name" value="SEC-INDEPENDENT PROTEIN TRANSLOCASE PROTEIN TATA"/>
    <property type="match status" value="1"/>
</dbReference>
<dbReference type="HAMAP" id="MF_00236">
    <property type="entry name" value="TatA_E"/>
    <property type="match status" value="1"/>
</dbReference>
<comment type="subunit">
    <text evidence="9">Forms a complex with TatC.</text>
</comment>
<protein>
    <recommendedName>
        <fullName evidence="9">Sec-independent protein translocase protein TatA</fullName>
    </recommendedName>
</protein>
<dbReference type="InterPro" id="IPR003369">
    <property type="entry name" value="TatA/B/E"/>
</dbReference>
<evidence type="ECO:0000256" key="2">
    <source>
        <dbReference type="ARBA" id="ARBA00022448"/>
    </source>
</evidence>
<evidence type="ECO:0000313" key="11">
    <source>
        <dbReference type="Proteomes" id="UP000294749"/>
    </source>
</evidence>
<comment type="subcellular location">
    <subcellularLocation>
        <location evidence="1 9">Cell membrane</location>
        <topology evidence="1 9">Single-pass membrane protein</topology>
    </subcellularLocation>
</comment>
<proteinExistence type="inferred from homology"/>
<comment type="similarity">
    <text evidence="9">Belongs to the TatA/E family.</text>
</comment>
<dbReference type="GO" id="GO:0043953">
    <property type="term" value="P:protein transport by the Tat complex"/>
    <property type="evidence" value="ECO:0007669"/>
    <property type="project" value="UniProtKB-UniRule"/>
</dbReference>
<evidence type="ECO:0000256" key="6">
    <source>
        <dbReference type="ARBA" id="ARBA00022989"/>
    </source>
</evidence>
<dbReference type="AlphaFoldDB" id="A0A4R7K5Q0"/>
<evidence type="ECO:0000256" key="1">
    <source>
        <dbReference type="ARBA" id="ARBA00004162"/>
    </source>
</evidence>
<feature type="transmembrane region" description="Helical" evidence="9">
    <location>
        <begin position="12"/>
        <end position="35"/>
    </location>
</feature>
<keyword evidence="3 9" id="KW-1003">Cell membrane</keyword>
<dbReference type="NCBIfam" id="TIGR01411">
    <property type="entry name" value="tatAE"/>
    <property type="match status" value="1"/>
</dbReference>